<proteinExistence type="predicted"/>
<keyword evidence="6" id="KW-0411">Iron-sulfur</keyword>
<comment type="cofactor">
    <cofactor evidence="1">
        <name>[4Fe-4S] cluster</name>
        <dbReference type="ChEBI" id="CHEBI:49883"/>
    </cofactor>
</comment>
<keyword evidence="4" id="KW-0479">Metal-binding</keyword>
<accession>A0A831PMP1</accession>
<comment type="caution">
    <text evidence="8">The sequence shown here is derived from an EMBL/GenBank/DDBJ whole genome shotgun (WGS) entry which is preliminary data.</text>
</comment>
<dbReference type="GO" id="GO:0046872">
    <property type="term" value="F:metal ion binding"/>
    <property type="evidence" value="ECO:0007669"/>
    <property type="project" value="UniProtKB-KW"/>
</dbReference>
<dbReference type="EMBL" id="DSBY01000170">
    <property type="protein sequence ID" value="HDS63302.1"/>
    <property type="molecule type" value="Genomic_DNA"/>
</dbReference>
<evidence type="ECO:0000256" key="1">
    <source>
        <dbReference type="ARBA" id="ARBA00001966"/>
    </source>
</evidence>
<sequence>MIRALLDEILAGRRMTEAEALTLFSARGREVWAIAAAADQVREKRAGDAVTYVRNQNLNLTNICINSCGFCGFCRKIGDPDAYFYGPDEVLSRLRAARDRNVTEICTVSGLHPDFTAGDYIDLFRRIREEAPAVHIHASNPQEVAYAAGQSGVSTREVLGRMKEAGLGSLCGTAAEILVDGVRKEICPGKIGTAEWVRIVR</sequence>
<evidence type="ECO:0000256" key="3">
    <source>
        <dbReference type="ARBA" id="ARBA00022691"/>
    </source>
</evidence>
<evidence type="ECO:0000256" key="2">
    <source>
        <dbReference type="ARBA" id="ARBA00022485"/>
    </source>
</evidence>
<name>A0A831PMP1_9EURY</name>
<dbReference type="SFLD" id="SFLDS00029">
    <property type="entry name" value="Radical_SAM"/>
    <property type="match status" value="1"/>
</dbReference>
<dbReference type="SUPFAM" id="SSF102114">
    <property type="entry name" value="Radical SAM enzymes"/>
    <property type="match status" value="1"/>
</dbReference>
<protein>
    <submittedName>
        <fullName evidence="8">Radical SAM protein</fullName>
    </submittedName>
</protein>
<evidence type="ECO:0000256" key="6">
    <source>
        <dbReference type="ARBA" id="ARBA00023014"/>
    </source>
</evidence>
<dbReference type="PANTHER" id="PTHR43076:SF1">
    <property type="entry name" value="LIPOYL SYNTHASE 2"/>
    <property type="match status" value="1"/>
</dbReference>
<dbReference type="InterPro" id="IPR058240">
    <property type="entry name" value="rSAM_sf"/>
</dbReference>
<evidence type="ECO:0000256" key="4">
    <source>
        <dbReference type="ARBA" id="ARBA00022723"/>
    </source>
</evidence>
<dbReference type="GO" id="GO:0051539">
    <property type="term" value="F:4 iron, 4 sulfur cluster binding"/>
    <property type="evidence" value="ECO:0007669"/>
    <property type="project" value="UniProtKB-KW"/>
</dbReference>
<dbReference type="PROSITE" id="PS51918">
    <property type="entry name" value="RADICAL_SAM"/>
    <property type="match status" value="1"/>
</dbReference>
<dbReference type="Pfam" id="PF04055">
    <property type="entry name" value="Radical_SAM"/>
    <property type="match status" value="1"/>
</dbReference>
<gene>
    <name evidence="8" type="ORF">ENN52_04115</name>
</gene>
<dbReference type="SFLD" id="SFLDG01064">
    <property type="entry name" value="F420__menaquinone_cofactor_bio"/>
    <property type="match status" value="1"/>
</dbReference>
<dbReference type="Proteomes" id="UP000885648">
    <property type="component" value="Unassembled WGS sequence"/>
</dbReference>
<reference evidence="8" key="1">
    <citation type="journal article" date="2020" name="mSystems">
        <title>Genome- and Community-Level Interaction Insights into Carbon Utilization and Element Cycling Functions of Hydrothermarchaeota in Hydrothermal Sediment.</title>
        <authorList>
            <person name="Zhou Z."/>
            <person name="Liu Y."/>
            <person name="Xu W."/>
            <person name="Pan J."/>
            <person name="Luo Z.H."/>
            <person name="Li M."/>
        </authorList>
    </citation>
    <scope>NUCLEOTIDE SEQUENCE</scope>
    <source>
        <strain evidence="8">SpSt-1183</strain>
    </source>
</reference>
<dbReference type="Gene3D" id="3.20.20.70">
    <property type="entry name" value="Aldolase class I"/>
    <property type="match status" value="1"/>
</dbReference>
<keyword evidence="3" id="KW-0949">S-adenosyl-L-methionine</keyword>
<dbReference type="InterPro" id="IPR034405">
    <property type="entry name" value="F420"/>
</dbReference>
<dbReference type="InterPro" id="IPR013785">
    <property type="entry name" value="Aldolase_TIM"/>
</dbReference>
<keyword evidence="2" id="KW-0004">4Fe-4S</keyword>
<dbReference type="CDD" id="cd01335">
    <property type="entry name" value="Radical_SAM"/>
    <property type="match status" value="1"/>
</dbReference>
<organism evidence="8">
    <name type="scientific">Methanofollis liminatans</name>
    <dbReference type="NCBI Taxonomy" id="2201"/>
    <lineage>
        <taxon>Archaea</taxon>
        <taxon>Methanobacteriati</taxon>
        <taxon>Methanobacteriota</taxon>
        <taxon>Stenosarchaea group</taxon>
        <taxon>Methanomicrobia</taxon>
        <taxon>Methanomicrobiales</taxon>
        <taxon>Methanomicrobiaceae</taxon>
        <taxon>Methanofollis</taxon>
    </lineage>
</organism>
<evidence type="ECO:0000259" key="7">
    <source>
        <dbReference type="PROSITE" id="PS51918"/>
    </source>
</evidence>
<keyword evidence="5" id="KW-0408">Iron</keyword>
<dbReference type="GO" id="GO:0044689">
    <property type="term" value="F:7,8-didemethyl-8-hydroxy-5-deazariboflavin synthase activity"/>
    <property type="evidence" value="ECO:0007669"/>
    <property type="project" value="TreeGrafter"/>
</dbReference>
<evidence type="ECO:0000256" key="5">
    <source>
        <dbReference type="ARBA" id="ARBA00023004"/>
    </source>
</evidence>
<dbReference type="PANTHER" id="PTHR43076">
    <property type="entry name" value="FO SYNTHASE (COFH)"/>
    <property type="match status" value="1"/>
</dbReference>
<feature type="domain" description="Radical SAM core" evidence="7">
    <location>
        <begin position="50"/>
        <end position="201"/>
    </location>
</feature>
<dbReference type="AlphaFoldDB" id="A0A831PMP1"/>
<dbReference type="InterPro" id="IPR007197">
    <property type="entry name" value="rSAM"/>
</dbReference>
<feature type="non-terminal residue" evidence="8">
    <location>
        <position position="201"/>
    </location>
</feature>
<evidence type="ECO:0000313" key="8">
    <source>
        <dbReference type="EMBL" id="HDS63302.1"/>
    </source>
</evidence>